<evidence type="ECO:0000259" key="1">
    <source>
        <dbReference type="Pfam" id="PF00501"/>
    </source>
</evidence>
<name>A0A5B1B2R5_MYCSI</name>
<dbReference type="GO" id="GO:0009239">
    <property type="term" value="P:enterobactin biosynthetic process"/>
    <property type="evidence" value="ECO:0007669"/>
    <property type="project" value="TreeGrafter"/>
</dbReference>
<dbReference type="GO" id="GO:0005829">
    <property type="term" value="C:cytosol"/>
    <property type="evidence" value="ECO:0007669"/>
    <property type="project" value="TreeGrafter"/>
</dbReference>
<proteinExistence type="predicted"/>
<dbReference type="RefSeq" id="WP_149656618.1">
    <property type="nucleotide sequence ID" value="NZ_VTZN01000423.1"/>
</dbReference>
<dbReference type="InterPro" id="IPR020845">
    <property type="entry name" value="AMP-binding_CS"/>
</dbReference>
<dbReference type="GO" id="GO:0031177">
    <property type="term" value="F:phosphopantetheine binding"/>
    <property type="evidence" value="ECO:0007669"/>
    <property type="project" value="TreeGrafter"/>
</dbReference>
<protein>
    <submittedName>
        <fullName evidence="2">AMP-binding protein</fullName>
    </submittedName>
</protein>
<dbReference type="InterPro" id="IPR000873">
    <property type="entry name" value="AMP-dep_synth/lig_dom"/>
</dbReference>
<dbReference type="PANTHER" id="PTHR45527">
    <property type="entry name" value="NONRIBOSOMAL PEPTIDE SYNTHETASE"/>
    <property type="match status" value="1"/>
</dbReference>
<sequence>RFLIAQGVGPELVVGLAMGRGVNLVVAMQAIVAAGGAFVPVDPTHPVHRINHVLTTSDPVCVLTDEGFDPEDGVVAFDLNYLDVSAYSADLITDADRLLPLEPDHRAYVMFTSGSTGRPKGVAVTHRAIVNHLLWMMGQYRIGPQDVYLQKTASTFDVSLWGYLAPLISGARLVLAAPQGQKDPRYVAEAIAAHGVTLTDFVPPMLSALCSSAVPEQLASLREVFIIGEALSAHTAAAFSDICAAGLHNLYGPTEATVSVTHWSYRPHTGASVPIGVPQWNCQVFVLDAGLCVVPAGVPGELYIAGEVLARGYRDQEP</sequence>
<keyword evidence="3" id="KW-1185">Reference proteome</keyword>
<evidence type="ECO:0000313" key="2">
    <source>
        <dbReference type="EMBL" id="KAA1242566.1"/>
    </source>
</evidence>
<dbReference type="Gene3D" id="2.30.38.10">
    <property type="entry name" value="Luciferase, Domain 3"/>
    <property type="match status" value="1"/>
</dbReference>
<organism evidence="2 3">
    <name type="scientific">Mycobacterium simiae</name>
    <name type="common">Mycobacterium habana</name>
    <dbReference type="NCBI Taxonomy" id="1784"/>
    <lineage>
        <taxon>Bacteria</taxon>
        <taxon>Bacillati</taxon>
        <taxon>Actinomycetota</taxon>
        <taxon>Actinomycetes</taxon>
        <taxon>Mycobacteriales</taxon>
        <taxon>Mycobacteriaceae</taxon>
        <taxon>Mycobacterium</taxon>
        <taxon>Mycobacterium simiae complex</taxon>
    </lineage>
</organism>
<dbReference type="Pfam" id="PF00501">
    <property type="entry name" value="AMP-binding"/>
    <property type="match status" value="1"/>
</dbReference>
<dbReference type="Proteomes" id="UP000324701">
    <property type="component" value="Unassembled WGS sequence"/>
</dbReference>
<dbReference type="PROSITE" id="PS00455">
    <property type="entry name" value="AMP_BINDING"/>
    <property type="match status" value="1"/>
</dbReference>
<feature type="non-terminal residue" evidence="2">
    <location>
        <position position="318"/>
    </location>
</feature>
<dbReference type="Gene3D" id="3.40.50.980">
    <property type="match status" value="2"/>
</dbReference>
<dbReference type="GO" id="GO:0047527">
    <property type="term" value="F:2,3-dihydroxybenzoate-serine ligase activity"/>
    <property type="evidence" value="ECO:0007669"/>
    <property type="project" value="TreeGrafter"/>
</dbReference>
<dbReference type="EMBL" id="VTZN01000423">
    <property type="protein sequence ID" value="KAA1242566.1"/>
    <property type="molecule type" value="Genomic_DNA"/>
</dbReference>
<accession>A0A5B1B2R5</accession>
<dbReference type="GO" id="GO:0043041">
    <property type="term" value="P:amino acid activation for nonribosomal peptide biosynthetic process"/>
    <property type="evidence" value="ECO:0007669"/>
    <property type="project" value="TreeGrafter"/>
</dbReference>
<comment type="caution">
    <text evidence="2">The sequence shown here is derived from an EMBL/GenBank/DDBJ whole genome shotgun (WGS) entry which is preliminary data.</text>
</comment>
<evidence type="ECO:0000313" key="3">
    <source>
        <dbReference type="Proteomes" id="UP000324701"/>
    </source>
</evidence>
<dbReference type="SUPFAM" id="SSF56801">
    <property type="entry name" value="Acetyl-CoA synthetase-like"/>
    <property type="match status" value="1"/>
</dbReference>
<gene>
    <name evidence="2" type="ORF">F0Q45_26220</name>
</gene>
<dbReference type="OrthoDB" id="4713505at2"/>
<dbReference type="PANTHER" id="PTHR45527:SF1">
    <property type="entry name" value="FATTY ACID SYNTHASE"/>
    <property type="match status" value="1"/>
</dbReference>
<dbReference type="GO" id="GO:0009366">
    <property type="term" value="C:enterobactin synthetase complex"/>
    <property type="evidence" value="ECO:0007669"/>
    <property type="project" value="TreeGrafter"/>
</dbReference>
<dbReference type="AlphaFoldDB" id="A0A5B1B2R5"/>
<feature type="non-terminal residue" evidence="2">
    <location>
        <position position="1"/>
    </location>
</feature>
<feature type="domain" description="AMP-dependent synthetase/ligase" evidence="1">
    <location>
        <begin position="2"/>
        <end position="313"/>
    </location>
</feature>
<reference evidence="2 3" key="1">
    <citation type="submission" date="2019-09" db="EMBL/GenBank/DDBJ databases">
        <title>Report of infection by Mycobacterium simiae a patient suffering from pulmonary tuberculosis.</title>
        <authorList>
            <person name="Mohanty P.S."/>
            <person name="Bansal A.K."/>
            <person name="Singh H."/>
            <person name="Sharma S."/>
            <person name="Patil S.A."/>
            <person name="Upadhaya P."/>
            <person name="Singh P.K."/>
            <person name="Kumar D."/>
            <person name="Kumar S."/>
            <person name="Singh R.K."/>
            <person name="Chaudhary B."/>
        </authorList>
    </citation>
    <scope>NUCLEOTIDE SEQUENCE [LARGE SCALE GENOMIC DNA]</scope>
    <source>
        <strain evidence="2 3">JAL-560-SIM</strain>
    </source>
</reference>